<keyword evidence="3" id="KW-1185">Reference proteome</keyword>
<evidence type="ECO:0000313" key="2">
    <source>
        <dbReference type="EMBL" id="TEB29587.1"/>
    </source>
</evidence>
<sequence length="404" mass="44170">MSPHQCRSTNCTATFDTPKGLRHHQNTCLAYLGFLESAQALRAANAAKVSQQLSSGCSWRSSSSRSFLKQPAKPCASGLVPVLSVVTGLFDGIPTASTSSAINGPSTPSPNELHPDSPMDVDGDVPNLGIVTDVPQAIEDLMVEPAPAPASSKSTSLCIRIPPRPCYAQDVLPQPLVPPPLLRHVHLVVHDKLVTSMNGLSLWPEYLHRPHFGPNSFVPPENLSKDLVPKDDLYTPPEPAFNIFGKNKSWGMLLGWAATGSQQKSDAEINRLAEILQNPEFDPNELAGIMAQRAVKEIEKEDTNSNLLSKFEEASITIKVPSQTPNTPPKPFEVPGLYYRSLCSLIKSAFSHPLASQYHFTPYQLFHTSPQTGKTQQVYSELYDSDVFIKEHDQVQCAKTDDPL</sequence>
<comment type="caution">
    <text evidence="2">The sequence shown here is derived from an EMBL/GenBank/DDBJ whole genome shotgun (WGS) entry which is preliminary data.</text>
</comment>
<protein>
    <submittedName>
        <fullName evidence="2">Uncharacterized protein</fullName>
    </submittedName>
</protein>
<feature type="compositionally biased region" description="Polar residues" evidence="1">
    <location>
        <begin position="97"/>
        <end position="110"/>
    </location>
</feature>
<evidence type="ECO:0000313" key="3">
    <source>
        <dbReference type="Proteomes" id="UP000298030"/>
    </source>
</evidence>
<proteinExistence type="predicted"/>
<reference evidence="2 3" key="1">
    <citation type="journal article" date="2019" name="Nat. Ecol. Evol.">
        <title>Megaphylogeny resolves global patterns of mushroom evolution.</title>
        <authorList>
            <person name="Varga T."/>
            <person name="Krizsan K."/>
            <person name="Foldi C."/>
            <person name="Dima B."/>
            <person name="Sanchez-Garcia M."/>
            <person name="Sanchez-Ramirez S."/>
            <person name="Szollosi G.J."/>
            <person name="Szarkandi J.G."/>
            <person name="Papp V."/>
            <person name="Albert L."/>
            <person name="Andreopoulos W."/>
            <person name="Angelini C."/>
            <person name="Antonin V."/>
            <person name="Barry K.W."/>
            <person name="Bougher N.L."/>
            <person name="Buchanan P."/>
            <person name="Buyck B."/>
            <person name="Bense V."/>
            <person name="Catcheside P."/>
            <person name="Chovatia M."/>
            <person name="Cooper J."/>
            <person name="Damon W."/>
            <person name="Desjardin D."/>
            <person name="Finy P."/>
            <person name="Geml J."/>
            <person name="Haridas S."/>
            <person name="Hughes K."/>
            <person name="Justo A."/>
            <person name="Karasinski D."/>
            <person name="Kautmanova I."/>
            <person name="Kiss B."/>
            <person name="Kocsube S."/>
            <person name="Kotiranta H."/>
            <person name="LaButti K.M."/>
            <person name="Lechner B.E."/>
            <person name="Liimatainen K."/>
            <person name="Lipzen A."/>
            <person name="Lukacs Z."/>
            <person name="Mihaltcheva S."/>
            <person name="Morgado L.N."/>
            <person name="Niskanen T."/>
            <person name="Noordeloos M.E."/>
            <person name="Ohm R.A."/>
            <person name="Ortiz-Santana B."/>
            <person name="Ovrebo C."/>
            <person name="Racz N."/>
            <person name="Riley R."/>
            <person name="Savchenko A."/>
            <person name="Shiryaev A."/>
            <person name="Soop K."/>
            <person name="Spirin V."/>
            <person name="Szebenyi C."/>
            <person name="Tomsovsky M."/>
            <person name="Tulloss R.E."/>
            <person name="Uehling J."/>
            <person name="Grigoriev I.V."/>
            <person name="Vagvolgyi C."/>
            <person name="Papp T."/>
            <person name="Martin F.M."/>
            <person name="Miettinen O."/>
            <person name="Hibbett D.S."/>
            <person name="Nagy L.G."/>
        </authorList>
    </citation>
    <scope>NUCLEOTIDE SEQUENCE [LARGE SCALE GENOMIC DNA]</scope>
    <source>
        <strain evidence="2 3">FP101781</strain>
    </source>
</reference>
<dbReference type="Proteomes" id="UP000298030">
    <property type="component" value="Unassembled WGS sequence"/>
</dbReference>
<dbReference type="STRING" id="71717.A0A4Y7T5Y7"/>
<dbReference type="AlphaFoldDB" id="A0A4Y7T5Y7"/>
<evidence type="ECO:0000256" key="1">
    <source>
        <dbReference type="SAM" id="MobiDB-lite"/>
    </source>
</evidence>
<dbReference type="OrthoDB" id="3208495at2759"/>
<feature type="region of interest" description="Disordered" evidence="1">
    <location>
        <begin position="97"/>
        <end position="121"/>
    </location>
</feature>
<dbReference type="EMBL" id="QPFP01000026">
    <property type="protein sequence ID" value="TEB29587.1"/>
    <property type="molecule type" value="Genomic_DNA"/>
</dbReference>
<accession>A0A4Y7T5Y7</accession>
<organism evidence="2 3">
    <name type="scientific">Coprinellus micaceus</name>
    <name type="common">Glistening ink-cap mushroom</name>
    <name type="synonym">Coprinus micaceus</name>
    <dbReference type="NCBI Taxonomy" id="71717"/>
    <lineage>
        <taxon>Eukaryota</taxon>
        <taxon>Fungi</taxon>
        <taxon>Dikarya</taxon>
        <taxon>Basidiomycota</taxon>
        <taxon>Agaricomycotina</taxon>
        <taxon>Agaricomycetes</taxon>
        <taxon>Agaricomycetidae</taxon>
        <taxon>Agaricales</taxon>
        <taxon>Agaricineae</taxon>
        <taxon>Psathyrellaceae</taxon>
        <taxon>Coprinellus</taxon>
    </lineage>
</organism>
<name>A0A4Y7T5Y7_COPMI</name>
<gene>
    <name evidence="2" type="ORF">FA13DRAFT_1792911</name>
</gene>